<evidence type="ECO:0000313" key="4">
    <source>
        <dbReference type="Proteomes" id="UP001331561"/>
    </source>
</evidence>
<reference evidence="3 4" key="1">
    <citation type="submission" date="2024-01" db="EMBL/GenBank/DDBJ databases">
        <title>Uliginosibacterium soil sp. nov.</title>
        <authorList>
            <person name="Lv Y."/>
        </authorList>
    </citation>
    <scope>NUCLEOTIDE SEQUENCE [LARGE SCALE GENOMIC DNA]</scope>
    <source>
        <strain evidence="3 4">H3</strain>
    </source>
</reference>
<keyword evidence="4" id="KW-1185">Reference proteome</keyword>
<evidence type="ECO:0000313" key="3">
    <source>
        <dbReference type="EMBL" id="MEC5387919.1"/>
    </source>
</evidence>
<gene>
    <name evidence="3" type="ORF">VVD49_19455</name>
</gene>
<keyword evidence="2" id="KW-0812">Transmembrane</keyword>
<feature type="transmembrane region" description="Helical" evidence="2">
    <location>
        <begin position="401"/>
        <end position="420"/>
    </location>
</feature>
<feature type="compositionally biased region" description="Pro residues" evidence="1">
    <location>
        <begin position="294"/>
        <end position="307"/>
    </location>
</feature>
<proteinExistence type="predicted"/>
<organism evidence="3 4">
    <name type="scientific">Uliginosibacterium silvisoli</name>
    <dbReference type="NCBI Taxonomy" id="3114758"/>
    <lineage>
        <taxon>Bacteria</taxon>
        <taxon>Pseudomonadati</taxon>
        <taxon>Pseudomonadota</taxon>
        <taxon>Betaproteobacteria</taxon>
        <taxon>Rhodocyclales</taxon>
        <taxon>Zoogloeaceae</taxon>
        <taxon>Uliginosibacterium</taxon>
    </lineage>
</organism>
<name>A0ABU6K8H2_9RHOO</name>
<feature type="region of interest" description="Disordered" evidence="1">
    <location>
        <begin position="279"/>
        <end position="313"/>
    </location>
</feature>
<evidence type="ECO:0000256" key="2">
    <source>
        <dbReference type="SAM" id="Phobius"/>
    </source>
</evidence>
<keyword evidence="2" id="KW-0472">Membrane</keyword>
<evidence type="ECO:0008006" key="5">
    <source>
        <dbReference type="Google" id="ProtNLM"/>
    </source>
</evidence>
<dbReference type="Proteomes" id="UP001331561">
    <property type="component" value="Unassembled WGS sequence"/>
</dbReference>
<comment type="caution">
    <text evidence="3">The sequence shown here is derived from an EMBL/GenBank/DDBJ whole genome shotgun (WGS) entry which is preliminary data.</text>
</comment>
<dbReference type="RefSeq" id="WP_327600892.1">
    <property type="nucleotide sequence ID" value="NZ_JAYXHS010000004.1"/>
</dbReference>
<sequence length="421" mass="45038">MSSQFQIVFKGQLLEGFELAAVKASAARRLKATPEQVDRLFSGKRAILKKSLADDAAQRYAAELQRIGMQVAIEPEVAKPPAPSIEPVAHDPIGEISIAATPPVSRSEPQRVTSRDEPVFDPMKTQIADVAGDPPPPPERWSQPTIAVSQKHMSSMQPTIAAPALRATNSSSEPTIVVTRGSASRQPVASDDASAPTLVVPPRRSQPDDDSSAPTLIVPPRRSAASEPTMIVSPRQSAASAPTIIVRSNDRPPLAGNKQDEAGSFDAERTLLANNEMVEEYSSPDTGIDSRAPQPTPAPRTPIPAAPPASEEMVQCPTCGDNQPKRVYCRRCGHALSLPPKQPSMGESTITKKTFTLPPKPKPAVAPSASEETVLVSEHEDLPVETKSAARKTEFLAAPTWFMIGLMFVLLLAVAGWLLFS</sequence>
<feature type="region of interest" description="Disordered" evidence="1">
    <location>
        <begin position="178"/>
        <end position="265"/>
    </location>
</feature>
<dbReference type="EMBL" id="JAYXHS010000004">
    <property type="protein sequence ID" value="MEC5387919.1"/>
    <property type="molecule type" value="Genomic_DNA"/>
</dbReference>
<accession>A0ABU6K8H2</accession>
<protein>
    <recommendedName>
        <fullName evidence="5">Zinc ribbon domain-containing protein</fullName>
    </recommendedName>
</protein>
<evidence type="ECO:0000256" key="1">
    <source>
        <dbReference type="SAM" id="MobiDB-lite"/>
    </source>
</evidence>
<keyword evidence="2" id="KW-1133">Transmembrane helix</keyword>